<dbReference type="InterPro" id="IPR003660">
    <property type="entry name" value="HAMP_dom"/>
</dbReference>
<dbReference type="CDD" id="cd11386">
    <property type="entry name" value="MCP_signal"/>
    <property type="match status" value="1"/>
</dbReference>
<dbReference type="PRINTS" id="PR00260">
    <property type="entry name" value="CHEMTRNSDUCR"/>
</dbReference>
<dbReference type="Gene3D" id="3.30.450.20">
    <property type="entry name" value="PAS domain"/>
    <property type="match status" value="1"/>
</dbReference>
<dbReference type="PROSITE" id="PS50885">
    <property type="entry name" value="HAMP"/>
    <property type="match status" value="1"/>
</dbReference>
<evidence type="ECO:0000256" key="2">
    <source>
        <dbReference type="ARBA" id="ARBA00023224"/>
    </source>
</evidence>
<dbReference type="CDD" id="cd06225">
    <property type="entry name" value="HAMP"/>
    <property type="match status" value="1"/>
</dbReference>
<dbReference type="PANTHER" id="PTHR32089">
    <property type="entry name" value="METHYL-ACCEPTING CHEMOTAXIS PROTEIN MCPB"/>
    <property type="match status" value="1"/>
</dbReference>
<dbReference type="PROSITE" id="PS50111">
    <property type="entry name" value="CHEMOTAXIS_TRANSDUC_2"/>
    <property type="match status" value="1"/>
</dbReference>
<dbReference type="Gene3D" id="1.10.287.950">
    <property type="entry name" value="Methyl-accepting chemotaxis protein"/>
    <property type="match status" value="1"/>
</dbReference>
<evidence type="ECO:0000256" key="1">
    <source>
        <dbReference type="ARBA" id="ARBA00004370"/>
    </source>
</evidence>
<feature type="transmembrane region" description="Helical" evidence="6">
    <location>
        <begin position="371"/>
        <end position="393"/>
    </location>
</feature>
<evidence type="ECO:0000313" key="10">
    <source>
        <dbReference type="Proteomes" id="UP000614272"/>
    </source>
</evidence>
<keyword evidence="2 4" id="KW-0807">Transducer</keyword>
<organism evidence="9 10">
    <name type="scientific">Lacimicrobium alkaliphilum</name>
    <dbReference type="NCBI Taxonomy" id="1526571"/>
    <lineage>
        <taxon>Bacteria</taxon>
        <taxon>Pseudomonadati</taxon>
        <taxon>Pseudomonadota</taxon>
        <taxon>Gammaproteobacteria</taxon>
        <taxon>Alteromonadales</taxon>
        <taxon>Alteromonadaceae</taxon>
        <taxon>Lacimicrobium</taxon>
    </lineage>
</organism>
<dbReference type="SMART" id="SM00304">
    <property type="entry name" value="HAMP"/>
    <property type="match status" value="1"/>
</dbReference>
<evidence type="ECO:0000313" key="9">
    <source>
        <dbReference type="EMBL" id="GGD76626.1"/>
    </source>
</evidence>
<dbReference type="Pfam" id="PF22673">
    <property type="entry name" value="MCP-like_PDC_1"/>
    <property type="match status" value="1"/>
</dbReference>
<dbReference type="Proteomes" id="UP000614272">
    <property type="component" value="Unassembled WGS sequence"/>
</dbReference>
<dbReference type="SMART" id="SM00283">
    <property type="entry name" value="MA"/>
    <property type="match status" value="1"/>
</dbReference>
<feature type="domain" description="HAMP" evidence="8">
    <location>
        <begin position="395"/>
        <end position="449"/>
    </location>
</feature>
<dbReference type="CDD" id="cd12913">
    <property type="entry name" value="PDC1_MCP_like"/>
    <property type="match status" value="1"/>
</dbReference>
<evidence type="ECO:0000256" key="4">
    <source>
        <dbReference type="PROSITE-ProRule" id="PRU00284"/>
    </source>
</evidence>
<dbReference type="PANTHER" id="PTHR32089:SF117">
    <property type="entry name" value="METHYL ACCEPTING SENSORY TRANSDUCER WITH CACHE_1 SMALL MOLECULE BINDING DOMAIN"/>
    <property type="match status" value="1"/>
</dbReference>
<evidence type="ECO:0000259" key="7">
    <source>
        <dbReference type="PROSITE" id="PS50111"/>
    </source>
</evidence>
<sequence>MQTRQFFETLTWYAVMNSFRQASLAIKLLFTVGVLLVLVTLAFLLYSNWSLGRSEQIIVGEVSEQLEQQVITGLRAQAGQQAAEVAASIETVYQYPRAFAAQLAQTIEEGGEHALSRQQVQSLVRYTLSVSPSSSMYAQFEDNGFHDADADFLSGFSHSVDGHGSLEVYYVREPDGGLVLEEVDDAEEKHDTSLDEFGFRAAEWYLCAMEKRRPCITNPYNYEIRPGYEELMTSLTVPIMAKGRFRGVVGADMNLPILQTRAKELAASLFDGQSRVYLVSQDGFLAAATDGEEKLARPFSELMDKKDAERLMALSESDSALRIGSYLYVAQPINISTASTQWQLIIGVDYQAAMAAVGAVSKSIGDEVGALLTQLFIIALVLVAASLVIVWLFTQSIVSPLRLVSDRMKQLAGQGGDLTQSMEVNTHAELISLADGFNQFQDKIRSLLDSVKSSSREVAGSAGETQGFARDTSDQISRQHQEIDSVVTAITEMSSTAADVAKHANEAADSAQAVRESANTTEQKLKYAVDEVSRLSEDMGKASDAVGKVSGRSDDIRKILDVIGAIAEQTNLLALNAAIEAARAGDHGRGFSVVADEVRALASKTAGSVEEISNVIAGLQAEVKVTVSVIDENSTRAASTAEKSEEAFKDLTVIVTEVGNISDRIMQMATAAEEQSVVSEELNQNMVSIGDATSQVAELAKSSMHSAQDISDCVEQLKQQLDKLKTE</sequence>
<comment type="caution">
    <text evidence="9">The sequence shown here is derived from an EMBL/GenBank/DDBJ whole genome shotgun (WGS) entry which is preliminary data.</text>
</comment>
<accession>A0ABQ1RPB5</accession>
<dbReference type="Pfam" id="PF00015">
    <property type="entry name" value="MCPsignal"/>
    <property type="match status" value="1"/>
</dbReference>
<keyword evidence="6" id="KW-0812">Transmembrane</keyword>
<evidence type="ECO:0000256" key="5">
    <source>
        <dbReference type="SAM" id="MobiDB-lite"/>
    </source>
</evidence>
<dbReference type="SUPFAM" id="SSF58104">
    <property type="entry name" value="Methyl-accepting chemotaxis protein (MCP) signaling domain"/>
    <property type="match status" value="1"/>
</dbReference>
<feature type="domain" description="Methyl-accepting transducer" evidence="7">
    <location>
        <begin position="454"/>
        <end position="690"/>
    </location>
</feature>
<reference evidence="10" key="1">
    <citation type="journal article" date="2019" name="Int. J. Syst. Evol. Microbiol.">
        <title>The Global Catalogue of Microorganisms (GCM) 10K type strain sequencing project: providing services to taxonomists for standard genome sequencing and annotation.</title>
        <authorList>
            <consortium name="The Broad Institute Genomics Platform"/>
            <consortium name="The Broad Institute Genome Sequencing Center for Infectious Disease"/>
            <person name="Wu L."/>
            <person name="Ma J."/>
        </authorList>
    </citation>
    <scope>NUCLEOTIDE SEQUENCE [LARGE SCALE GENOMIC DNA]</scope>
    <source>
        <strain evidence="10">CGMCC 1.12923</strain>
    </source>
</reference>
<feature type="transmembrane region" description="Helical" evidence="6">
    <location>
        <begin position="24"/>
        <end position="46"/>
    </location>
</feature>
<dbReference type="EMBL" id="BMGJ01000018">
    <property type="protein sequence ID" value="GGD76626.1"/>
    <property type="molecule type" value="Genomic_DNA"/>
</dbReference>
<comment type="similarity">
    <text evidence="3">Belongs to the methyl-accepting chemotaxis (MCP) protein family.</text>
</comment>
<evidence type="ECO:0000256" key="3">
    <source>
        <dbReference type="ARBA" id="ARBA00029447"/>
    </source>
</evidence>
<dbReference type="Pfam" id="PF00672">
    <property type="entry name" value="HAMP"/>
    <property type="match status" value="1"/>
</dbReference>
<evidence type="ECO:0000256" key="6">
    <source>
        <dbReference type="SAM" id="Phobius"/>
    </source>
</evidence>
<keyword evidence="10" id="KW-1185">Reference proteome</keyword>
<keyword evidence="6" id="KW-1133">Transmembrane helix</keyword>
<dbReference type="InterPro" id="IPR004090">
    <property type="entry name" value="Chemotax_Me-accpt_rcpt"/>
</dbReference>
<dbReference type="InterPro" id="IPR004089">
    <property type="entry name" value="MCPsignal_dom"/>
</dbReference>
<evidence type="ECO:0000259" key="8">
    <source>
        <dbReference type="PROSITE" id="PS50885"/>
    </source>
</evidence>
<protein>
    <submittedName>
        <fullName evidence="9">Methyl-accepting chemotaxis protein</fullName>
    </submittedName>
</protein>
<comment type="subcellular location">
    <subcellularLocation>
        <location evidence="1">Membrane</location>
    </subcellularLocation>
</comment>
<gene>
    <name evidence="9" type="ORF">GCM10011357_34560</name>
</gene>
<name>A0ABQ1RPB5_9ALTE</name>
<proteinExistence type="inferred from homology"/>
<keyword evidence="6" id="KW-0472">Membrane</keyword>
<feature type="region of interest" description="Disordered" evidence="5">
    <location>
        <begin position="458"/>
        <end position="477"/>
    </location>
</feature>